<dbReference type="Proteomes" id="UP000054877">
    <property type="component" value="Unassembled WGS sequence"/>
</dbReference>
<protein>
    <recommendedName>
        <fullName evidence="1">Alpha-L-glutamate ligase-related protein ATP-grasp domain-containing protein</fullName>
    </recommendedName>
</protein>
<evidence type="ECO:0000259" key="1">
    <source>
        <dbReference type="Pfam" id="PF14397"/>
    </source>
</evidence>
<dbReference type="AlphaFoldDB" id="A0A0W0YZ42"/>
<feature type="domain" description="Alpha-L-glutamate ligase-related protein ATP-grasp" evidence="1">
    <location>
        <begin position="90"/>
        <end position="355"/>
    </location>
</feature>
<dbReference type="RefSeq" id="WP_058483867.1">
    <property type="nucleotide sequence ID" value="NZ_CAAAII010000018.1"/>
</dbReference>
<dbReference type="SUPFAM" id="SSF56059">
    <property type="entry name" value="Glutathione synthetase ATP-binding domain-like"/>
    <property type="match status" value="1"/>
</dbReference>
<name>A0A0W0YZ42_LEGSP</name>
<reference evidence="2 3" key="1">
    <citation type="submission" date="2015-11" db="EMBL/GenBank/DDBJ databases">
        <title>Genomic analysis of 38 Legionella species identifies large and diverse effector repertoires.</title>
        <authorList>
            <person name="Burstein D."/>
            <person name="Amaro F."/>
            <person name="Zusman T."/>
            <person name="Lifshitz Z."/>
            <person name="Cohen O."/>
            <person name="Gilbert J.A."/>
            <person name="Pupko T."/>
            <person name="Shuman H.A."/>
            <person name="Segal G."/>
        </authorList>
    </citation>
    <scope>NUCLEOTIDE SEQUENCE [LARGE SCALE GENOMIC DNA]</scope>
    <source>
        <strain evidence="2 3">Mt.St.Helens-9</strain>
    </source>
</reference>
<evidence type="ECO:0000313" key="3">
    <source>
        <dbReference type="Proteomes" id="UP000054877"/>
    </source>
</evidence>
<dbReference type="Pfam" id="PF14397">
    <property type="entry name" value="ATPgrasp_ST"/>
    <property type="match status" value="1"/>
</dbReference>
<sequence>MSSRPPSFYRRFIKFLLTEPDTLIHTCKTLKKASREHKQSFGKTVREAHRLLYQYGFSPQEAYPLGLLDLLNRHEDVPFLSKAIIEARQQQINPPGWNILLKDKSLFYRHCQALNLPIPQIYAYFFSNEAGWCNTNDALLTKDDWIDFFNTRLPQRFIVKPSMGSHGEGVKRYQNLGGGFCDHKSEYIDSETLYHRLKSDPGYQSFVIQEVMTNHTRIKELSGTDALQTLRITTLLDDNKHFRILHACFKTIVGTGIVDNHHSEGCRNLLSDVCLDTGALIRTITTFEKNGLRSDIKCHPVTGHSLTNFPLPMWTEACELALQAARSFQPLRTAGWDIALSEDKPVLIEGNQNWDPPNFSR</sequence>
<evidence type="ECO:0000313" key="2">
    <source>
        <dbReference type="EMBL" id="KTD62098.1"/>
    </source>
</evidence>
<dbReference type="InterPro" id="IPR039523">
    <property type="entry name" value="RimK-rel_E_lig_ATP-grasp"/>
</dbReference>
<keyword evidence="3" id="KW-1185">Reference proteome</keyword>
<comment type="caution">
    <text evidence="2">The sequence shown here is derived from an EMBL/GenBank/DDBJ whole genome shotgun (WGS) entry which is preliminary data.</text>
</comment>
<dbReference type="EMBL" id="LNYX01000030">
    <property type="protein sequence ID" value="KTD62098.1"/>
    <property type="molecule type" value="Genomic_DNA"/>
</dbReference>
<accession>A0A0W0YZ42</accession>
<dbReference type="PATRIC" id="fig|452.5.peg.2142"/>
<organism evidence="2 3">
    <name type="scientific">Legionella spiritensis</name>
    <dbReference type="NCBI Taxonomy" id="452"/>
    <lineage>
        <taxon>Bacteria</taxon>
        <taxon>Pseudomonadati</taxon>
        <taxon>Pseudomonadota</taxon>
        <taxon>Gammaproteobacteria</taxon>
        <taxon>Legionellales</taxon>
        <taxon>Legionellaceae</taxon>
        <taxon>Legionella</taxon>
    </lineage>
</organism>
<dbReference type="STRING" id="452.Lspi_1948"/>
<dbReference type="OrthoDB" id="6378561at2"/>
<gene>
    <name evidence="2" type="ORF">Lspi_1948</name>
</gene>
<proteinExistence type="predicted"/>